<dbReference type="Proteomes" id="UP000054709">
    <property type="component" value="Unassembled WGS sequence"/>
</dbReference>
<dbReference type="InterPro" id="IPR036390">
    <property type="entry name" value="WH_DNA-bd_sf"/>
</dbReference>
<keyword evidence="4" id="KW-1185">Reference proteome</keyword>
<feature type="domain" description="Uncharacterised protein YhfZ C-terminal" evidence="2">
    <location>
        <begin position="76"/>
        <end position="307"/>
    </location>
</feature>
<feature type="domain" description="YhfZ helix-turn-helix" evidence="1">
    <location>
        <begin position="25"/>
        <end position="72"/>
    </location>
</feature>
<dbReference type="EMBL" id="LCZJ02000026">
    <property type="protein sequence ID" value="KTD85672.1"/>
    <property type="molecule type" value="Genomic_DNA"/>
</dbReference>
<gene>
    <name evidence="3" type="ORF">UQ64_19455</name>
</gene>
<reference evidence="3 4" key="1">
    <citation type="journal article" date="2015" name="Int. Biodeterior. Biodegradation">
        <title>Physiological and genetic screening methods for the isolation of methyl tert-butyl ether-degrading bacteria for bioremediation purposes.</title>
        <authorList>
            <person name="Guisado I.M."/>
            <person name="Purswani J."/>
            <person name="Gonzalez Lopez J."/>
            <person name="Pozo C."/>
        </authorList>
    </citation>
    <scope>NUCLEOTIDE SEQUENCE [LARGE SCALE GENOMIC DNA]</scope>
    <source>
        <strain evidence="3 4">SH7</strain>
    </source>
</reference>
<dbReference type="SUPFAM" id="SSF53850">
    <property type="entry name" value="Periplasmic binding protein-like II"/>
    <property type="match status" value="1"/>
</dbReference>
<sequence>MMKDKLYQKSGVVIMHLARVFMTKKKGDRIETVSEYEKELGYARGTIQNALSVLKTEGAVKLESRGHVGTFVKEIDYKLVWMFTGIDFVMGAMPLPYSKLYEGFATGLYKSAEKHSGDLNMAYVRGASVRIQMLLKGAYDFVVVSRLAANQAIAEGLELEIGLYFGPKTYLSEHVILFADSTKQIIEDGMTIGLDPKSIDQSYITKALCEGKQVKLLEMPYNQIVQSIQSNKIDAGVWNLDEIKEKELQISYQSISNNAAFIETSEAVILTAKNNKGINNILKELIQSDIVLDYQRKVVNIEIDPSY</sequence>
<dbReference type="Gene3D" id="1.10.10.10">
    <property type="entry name" value="Winged helix-like DNA-binding domain superfamily/Winged helix DNA-binding domain"/>
    <property type="match status" value="1"/>
</dbReference>
<evidence type="ECO:0000259" key="2">
    <source>
        <dbReference type="Pfam" id="PF14503"/>
    </source>
</evidence>
<dbReference type="Pfam" id="PF14503">
    <property type="entry name" value="YhfZ_C"/>
    <property type="match status" value="1"/>
</dbReference>
<evidence type="ECO:0008006" key="5">
    <source>
        <dbReference type="Google" id="ProtNLM"/>
    </source>
</evidence>
<comment type="caution">
    <text evidence="3">The sequence shown here is derived from an EMBL/GenBank/DDBJ whole genome shotgun (WGS) entry which is preliminary data.</text>
</comment>
<accession>A0A0W1AWJ4</accession>
<evidence type="ECO:0000259" key="1">
    <source>
        <dbReference type="Pfam" id="PF14502"/>
    </source>
</evidence>
<dbReference type="Pfam" id="PF14502">
    <property type="entry name" value="HTH_41"/>
    <property type="match status" value="1"/>
</dbReference>
<evidence type="ECO:0000313" key="3">
    <source>
        <dbReference type="EMBL" id="KTD85672.1"/>
    </source>
</evidence>
<proteinExistence type="predicted"/>
<evidence type="ECO:0000313" key="4">
    <source>
        <dbReference type="Proteomes" id="UP000054709"/>
    </source>
</evidence>
<name>A0A0W1AWJ4_9BACL</name>
<dbReference type="AlphaFoldDB" id="A0A0W1AWJ4"/>
<dbReference type="InterPro" id="IPR036388">
    <property type="entry name" value="WH-like_DNA-bd_sf"/>
</dbReference>
<dbReference type="RefSeq" id="WP_060624513.1">
    <property type="nucleotide sequence ID" value="NZ_LCZJ02000026.1"/>
</dbReference>
<protein>
    <recommendedName>
        <fullName evidence="5">GntR family transcriptional regulator</fullName>
    </recommendedName>
</protein>
<organism evidence="3 4">
    <name type="scientific">Paenibacillus etheri</name>
    <dbReference type="NCBI Taxonomy" id="1306852"/>
    <lineage>
        <taxon>Bacteria</taxon>
        <taxon>Bacillati</taxon>
        <taxon>Bacillota</taxon>
        <taxon>Bacilli</taxon>
        <taxon>Bacillales</taxon>
        <taxon>Paenibacillaceae</taxon>
        <taxon>Paenibacillus</taxon>
    </lineage>
</organism>
<dbReference type="InterPro" id="IPR041444">
    <property type="entry name" value="HTH_41"/>
</dbReference>
<dbReference type="Gene3D" id="3.40.190.10">
    <property type="entry name" value="Periplasmic binding protein-like II"/>
    <property type="match status" value="2"/>
</dbReference>
<dbReference type="OrthoDB" id="147067at2"/>
<dbReference type="SUPFAM" id="SSF46785">
    <property type="entry name" value="Winged helix' DNA-binding domain"/>
    <property type="match status" value="1"/>
</dbReference>
<dbReference type="NCBIfam" id="NF041241">
    <property type="entry name" value="YhfZ_full"/>
    <property type="match status" value="1"/>
</dbReference>
<dbReference type="InterPro" id="IPR032791">
    <property type="entry name" value="YhfZ_C"/>
</dbReference>